<feature type="transmembrane region" description="Helical" evidence="1">
    <location>
        <begin position="69"/>
        <end position="92"/>
    </location>
</feature>
<keyword evidence="4" id="KW-1185">Reference proteome</keyword>
<dbReference type="Pfam" id="PF09835">
    <property type="entry name" value="DUF2062"/>
    <property type="match status" value="1"/>
</dbReference>
<protein>
    <recommendedName>
        <fullName evidence="2">DUF2062 domain-containing protein</fullName>
    </recommendedName>
</protein>
<accession>A0AA48GUV5</accession>
<feature type="domain" description="DUF2062" evidence="2">
    <location>
        <begin position="19"/>
        <end position="167"/>
    </location>
</feature>
<reference evidence="4" key="1">
    <citation type="journal article" date="2023" name="Int. J. Syst. Evol. Microbiol.">
        <title>Mesoterricola silvestris gen. nov., sp. nov., Mesoterricola sediminis sp. nov., Geothrix oryzae sp. nov., Geothrix edaphica sp. nov., Geothrix rubra sp. nov., and Geothrix limicola sp. nov., six novel members of Acidobacteriota isolated from soils.</title>
        <authorList>
            <person name="Itoh H."/>
            <person name="Sugisawa Y."/>
            <person name="Mise K."/>
            <person name="Xu Z."/>
            <person name="Kuniyasu M."/>
            <person name="Ushijima N."/>
            <person name="Kawano K."/>
            <person name="Kobayashi E."/>
            <person name="Shiratori Y."/>
            <person name="Masuda Y."/>
            <person name="Senoo K."/>
        </authorList>
    </citation>
    <scope>NUCLEOTIDE SEQUENCE [LARGE SCALE GENOMIC DNA]</scope>
    <source>
        <strain evidence="4">W79</strain>
    </source>
</reference>
<evidence type="ECO:0000259" key="2">
    <source>
        <dbReference type="Pfam" id="PF09835"/>
    </source>
</evidence>
<keyword evidence="1" id="KW-1133">Transmembrane helix</keyword>
<dbReference type="PANTHER" id="PTHR40547:SF1">
    <property type="entry name" value="SLL0298 PROTEIN"/>
    <property type="match status" value="1"/>
</dbReference>
<feature type="transmembrane region" description="Helical" evidence="1">
    <location>
        <begin position="134"/>
        <end position="156"/>
    </location>
</feature>
<dbReference type="Proteomes" id="UP001238179">
    <property type="component" value="Chromosome"/>
</dbReference>
<dbReference type="PANTHER" id="PTHR40547">
    <property type="entry name" value="SLL0298 PROTEIN"/>
    <property type="match status" value="1"/>
</dbReference>
<gene>
    <name evidence="3" type="ORF">METEAL_14150</name>
</gene>
<organism evidence="3 4">
    <name type="scientific">Mesoterricola silvestris</name>
    <dbReference type="NCBI Taxonomy" id="2927979"/>
    <lineage>
        <taxon>Bacteria</taxon>
        <taxon>Pseudomonadati</taxon>
        <taxon>Acidobacteriota</taxon>
        <taxon>Holophagae</taxon>
        <taxon>Holophagales</taxon>
        <taxon>Holophagaceae</taxon>
        <taxon>Mesoterricola</taxon>
    </lineage>
</organism>
<proteinExistence type="predicted"/>
<evidence type="ECO:0000313" key="3">
    <source>
        <dbReference type="EMBL" id="BDU72241.1"/>
    </source>
</evidence>
<dbReference type="AlphaFoldDB" id="A0AA48GUV5"/>
<evidence type="ECO:0000256" key="1">
    <source>
        <dbReference type="SAM" id="Phobius"/>
    </source>
</evidence>
<dbReference type="KEGG" id="msil:METEAL_14150"/>
<feature type="transmembrane region" description="Helical" evidence="1">
    <location>
        <begin position="42"/>
        <end position="62"/>
    </location>
</feature>
<dbReference type="RefSeq" id="WP_316415154.1">
    <property type="nucleotide sequence ID" value="NZ_AP027080.1"/>
</dbReference>
<dbReference type="EMBL" id="AP027080">
    <property type="protein sequence ID" value="BDU72241.1"/>
    <property type="molecule type" value="Genomic_DNA"/>
</dbReference>
<keyword evidence="1" id="KW-0812">Transmembrane</keyword>
<evidence type="ECO:0000313" key="4">
    <source>
        <dbReference type="Proteomes" id="UP001238179"/>
    </source>
</evidence>
<dbReference type="InterPro" id="IPR018639">
    <property type="entry name" value="DUF2062"/>
</dbReference>
<sequence>MTDQPPQDAPKPGLLAALKSHILHPEMTSEQVALSFGVGFSLAWNPLLGLHTAIVLLACFLSRRLHRPIMFLACFINNPWTMVPMATASAYMGNLLLGRGLNLNLGGIRWHEITWRSFASREGLDCLFGMLKPILLPYLLGGFVLSALAMPLGYFAMLHVARRLRRVHLHLPHRHHPKP</sequence>
<keyword evidence="1" id="KW-0472">Membrane</keyword>
<name>A0AA48GUV5_9BACT</name>